<dbReference type="FunFam" id="3.40.50.300:FF:001447">
    <property type="entry name" value="Ras-related protein Rab-1B"/>
    <property type="match status" value="1"/>
</dbReference>
<dbReference type="STRING" id="6198.A0A075A1H1"/>
<dbReference type="Proteomes" id="UP000054324">
    <property type="component" value="Unassembled WGS sequence"/>
</dbReference>
<dbReference type="InterPro" id="IPR005225">
    <property type="entry name" value="Small_GTP-bd"/>
</dbReference>
<dbReference type="GO" id="GO:0005525">
    <property type="term" value="F:GTP binding"/>
    <property type="evidence" value="ECO:0007669"/>
    <property type="project" value="UniProtKB-KW"/>
</dbReference>
<keyword evidence="2" id="KW-0342">GTP-binding</keyword>
<organism evidence="3 4">
    <name type="scientific">Opisthorchis viverrini</name>
    <name type="common">Southeast Asian liver fluke</name>
    <dbReference type="NCBI Taxonomy" id="6198"/>
    <lineage>
        <taxon>Eukaryota</taxon>
        <taxon>Metazoa</taxon>
        <taxon>Spiralia</taxon>
        <taxon>Lophotrochozoa</taxon>
        <taxon>Platyhelminthes</taxon>
        <taxon>Trematoda</taxon>
        <taxon>Digenea</taxon>
        <taxon>Opisthorchiida</taxon>
        <taxon>Opisthorchiata</taxon>
        <taxon>Opisthorchiidae</taxon>
        <taxon>Opisthorchis</taxon>
    </lineage>
</organism>
<dbReference type="RefSeq" id="XP_009175030.1">
    <property type="nucleotide sequence ID" value="XM_009176766.1"/>
</dbReference>
<gene>
    <name evidence="3" type="ORF">T265_15145</name>
</gene>
<reference evidence="3 4" key="1">
    <citation type="submission" date="2013-11" db="EMBL/GenBank/DDBJ databases">
        <title>Opisthorchis viverrini - life in the bile duct.</title>
        <authorList>
            <person name="Young N.D."/>
            <person name="Nagarajan N."/>
            <person name="Lin S.J."/>
            <person name="Korhonen P.K."/>
            <person name="Jex A.R."/>
            <person name="Hall R.S."/>
            <person name="Safavi-Hemami H."/>
            <person name="Kaewkong W."/>
            <person name="Bertrand D."/>
            <person name="Gao S."/>
            <person name="Seet Q."/>
            <person name="Wongkham S."/>
            <person name="Teh B.T."/>
            <person name="Wongkham C."/>
            <person name="Intapan P.M."/>
            <person name="Maleewong W."/>
            <person name="Yang X."/>
            <person name="Hu M."/>
            <person name="Wang Z."/>
            <person name="Hofmann A."/>
            <person name="Sternberg P.W."/>
            <person name="Tan P."/>
            <person name="Wang J."/>
            <person name="Gasser R.B."/>
        </authorList>
    </citation>
    <scope>NUCLEOTIDE SEQUENCE [LARGE SCALE GENOMIC DNA]</scope>
</reference>
<dbReference type="SMART" id="SM00175">
    <property type="entry name" value="RAB"/>
    <property type="match status" value="2"/>
</dbReference>
<dbReference type="SUPFAM" id="SSF52540">
    <property type="entry name" value="P-loop containing nucleoside triphosphate hydrolases"/>
    <property type="match status" value="2"/>
</dbReference>
<dbReference type="GO" id="GO:0003924">
    <property type="term" value="F:GTPase activity"/>
    <property type="evidence" value="ECO:0007669"/>
    <property type="project" value="InterPro"/>
</dbReference>
<sequence length="329" mass="37470">VEYCTPPLVFAVTFSADVLSNNLALFSLALPFGLLSRSIAFACRRRPDMTAVADFNNPLRKFKLVFLGEQSVGKTSLITRFMYETFDSVYQIRLQLWDTAGQERFRSLIPSYIRDSSVAVVVYDICVVESFQQTAKWIDDVRNERGSDVIIMLVGNKTDLSDKRKVTTEEGERLARDLNVMFIETSAKAGYNVKVERFRSLIPSYIRDSSVAVVVYDICVVESFQQTAKWIDDVRNERGSDVIIMLVGNKTDLSDKRKVTTEEGERLARDLNVMFIETSAKAGYNVKVLFRRIASELLNKENPPPRHDDYIELKPIEPPQEAQWKTCGC</sequence>
<evidence type="ECO:0000313" key="4">
    <source>
        <dbReference type="Proteomes" id="UP000054324"/>
    </source>
</evidence>
<dbReference type="NCBIfam" id="TIGR00231">
    <property type="entry name" value="small_GTP"/>
    <property type="match status" value="1"/>
</dbReference>
<proteinExistence type="predicted"/>
<evidence type="ECO:0000256" key="1">
    <source>
        <dbReference type="ARBA" id="ARBA00022741"/>
    </source>
</evidence>
<dbReference type="InterPro" id="IPR001806">
    <property type="entry name" value="Small_GTPase"/>
</dbReference>
<dbReference type="CDD" id="cd01861">
    <property type="entry name" value="Rab6"/>
    <property type="match status" value="1"/>
</dbReference>
<evidence type="ECO:0000313" key="3">
    <source>
        <dbReference type="EMBL" id="KER21229.1"/>
    </source>
</evidence>
<dbReference type="PROSITE" id="PS51419">
    <property type="entry name" value="RAB"/>
    <property type="match status" value="1"/>
</dbReference>
<evidence type="ECO:0008006" key="5">
    <source>
        <dbReference type="Google" id="ProtNLM"/>
    </source>
</evidence>
<protein>
    <recommendedName>
        <fullName evidence="5">Ras family protein</fullName>
    </recommendedName>
</protein>
<dbReference type="Pfam" id="PF00071">
    <property type="entry name" value="Ras"/>
    <property type="match status" value="2"/>
</dbReference>
<dbReference type="PROSITE" id="PS51421">
    <property type="entry name" value="RAS"/>
    <property type="match status" value="1"/>
</dbReference>
<dbReference type="EMBL" id="KL596982">
    <property type="protein sequence ID" value="KER21229.1"/>
    <property type="molecule type" value="Genomic_DNA"/>
</dbReference>
<dbReference type="PRINTS" id="PR00449">
    <property type="entry name" value="RASTRNSFRMNG"/>
</dbReference>
<dbReference type="KEGG" id="ovi:T265_15145"/>
<feature type="non-terminal residue" evidence="3">
    <location>
        <position position="1"/>
    </location>
</feature>
<dbReference type="GeneID" id="20329310"/>
<name>A0A075A1H1_OPIVI</name>
<keyword evidence="4" id="KW-1185">Reference proteome</keyword>
<dbReference type="InterPro" id="IPR050227">
    <property type="entry name" value="Rab"/>
</dbReference>
<accession>A0A075A1H1</accession>
<dbReference type="InterPro" id="IPR027417">
    <property type="entry name" value="P-loop_NTPase"/>
</dbReference>
<dbReference type="SMART" id="SM00174">
    <property type="entry name" value="RHO"/>
    <property type="match status" value="1"/>
</dbReference>
<dbReference type="PANTHER" id="PTHR47977">
    <property type="entry name" value="RAS-RELATED PROTEIN RAB"/>
    <property type="match status" value="1"/>
</dbReference>
<evidence type="ECO:0000256" key="2">
    <source>
        <dbReference type="ARBA" id="ARBA00023134"/>
    </source>
</evidence>
<dbReference type="SMART" id="SM00173">
    <property type="entry name" value="RAS"/>
    <property type="match status" value="1"/>
</dbReference>
<dbReference type="AlphaFoldDB" id="A0A075A1H1"/>
<keyword evidence="1" id="KW-0547">Nucleotide-binding</keyword>
<dbReference type="Gene3D" id="3.40.50.300">
    <property type="entry name" value="P-loop containing nucleotide triphosphate hydrolases"/>
    <property type="match status" value="2"/>
</dbReference>
<dbReference type="CTD" id="20329310"/>
<dbReference type="OrthoDB" id="63533at2759"/>
<dbReference type="SMART" id="SM00176">
    <property type="entry name" value="RAN"/>
    <property type="match status" value="1"/>
</dbReference>